<gene>
    <name evidence="2" type="ORF">FG87_31650</name>
</gene>
<dbReference type="EMBL" id="JNFP01000047">
    <property type="protein sequence ID" value="KIA61322.1"/>
    <property type="molecule type" value="Genomic_DNA"/>
</dbReference>
<sequence length="136" mass="14339">MAVSPNDTGAQHVFGMVKACIVIFGVISAVVLATVAAIAVAHGLVNTFMWVRAGLLLLAAPLFYRLAVHASRGEWKSLERLRIVTTIVPIAIVVVDLIPGVCPVWYAGMQAVSAVPLIAIAVRTRRVMQTALPAGA</sequence>
<keyword evidence="1" id="KW-1133">Transmembrane helix</keyword>
<feature type="transmembrane region" description="Helical" evidence="1">
    <location>
        <begin position="104"/>
        <end position="122"/>
    </location>
</feature>
<feature type="transmembrane region" description="Helical" evidence="1">
    <location>
        <begin position="80"/>
        <end position="98"/>
    </location>
</feature>
<evidence type="ECO:0000313" key="2">
    <source>
        <dbReference type="EMBL" id="KIA61322.1"/>
    </source>
</evidence>
<comment type="caution">
    <text evidence="2">The sequence shown here is derived from an EMBL/GenBank/DDBJ whole genome shotgun (WGS) entry which is preliminary data.</text>
</comment>
<keyword evidence="1" id="KW-0812">Transmembrane</keyword>
<accession>A0ABR4Z8E5</accession>
<evidence type="ECO:0000256" key="1">
    <source>
        <dbReference type="SAM" id="Phobius"/>
    </source>
</evidence>
<feature type="transmembrane region" description="Helical" evidence="1">
    <location>
        <begin position="21"/>
        <end position="44"/>
    </location>
</feature>
<organism evidence="2 3">
    <name type="scientific">Nocardia vulneris</name>
    <dbReference type="NCBI Taxonomy" id="1141657"/>
    <lineage>
        <taxon>Bacteria</taxon>
        <taxon>Bacillati</taxon>
        <taxon>Actinomycetota</taxon>
        <taxon>Actinomycetes</taxon>
        <taxon>Mycobacteriales</taxon>
        <taxon>Nocardiaceae</taxon>
        <taxon>Nocardia</taxon>
    </lineage>
</organism>
<proteinExistence type="predicted"/>
<evidence type="ECO:0000313" key="3">
    <source>
        <dbReference type="Proteomes" id="UP000031364"/>
    </source>
</evidence>
<keyword evidence="3" id="KW-1185">Reference proteome</keyword>
<keyword evidence="1" id="KW-0472">Membrane</keyword>
<name>A0ABR4Z8E5_9NOCA</name>
<feature type="transmembrane region" description="Helical" evidence="1">
    <location>
        <begin position="50"/>
        <end position="68"/>
    </location>
</feature>
<dbReference type="Proteomes" id="UP000031364">
    <property type="component" value="Unassembled WGS sequence"/>
</dbReference>
<reference evidence="2 3" key="1">
    <citation type="journal article" date="2014" name="Int. J. Syst. Evol. Microbiol.">
        <title>Nocardia vulneris sp. nov., isolated from wounds of human patients in North America.</title>
        <authorList>
            <person name="Lasker B.A."/>
            <person name="Bell M."/>
            <person name="Klenk H.P."/>
            <person name="Sproer C."/>
            <person name="Schumann C."/>
            <person name="Schumann P."/>
            <person name="Brown J.M."/>
        </authorList>
    </citation>
    <scope>NUCLEOTIDE SEQUENCE [LARGE SCALE GENOMIC DNA]</scope>
    <source>
        <strain evidence="2 3">W9851</strain>
    </source>
</reference>
<protein>
    <recommendedName>
        <fullName evidence="4">Integral membrane protein</fullName>
    </recommendedName>
</protein>
<evidence type="ECO:0008006" key="4">
    <source>
        <dbReference type="Google" id="ProtNLM"/>
    </source>
</evidence>